<feature type="compositionally biased region" description="Basic and acidic residues" evidence="1">
    <location>
        <begin position="195"/>
        <end position="210"/>
    </location>
</feature>
<evidence type="ECO:0000256" key="1">
    <source>
        <dbReference type="SAM" id="MobiDB-lite"/>
    </source>
</evidence>
<gene>
    <name evidence="3" type="ORF">N7493_001940</name>
</gene>
<keyword evidence="4" id="KW-1185">Reference proteome</keyword>
<evidence type="ECO:0000256" key="2">
    <source>
        <dbReference type="SAM" id="SignalP"/>
    </source>
</evidence>
<organism evidence="3 4">
    <name type="scientific">Penicillium malachiteum</name>
    <dbReference type="NCBI Taxonomy" id="1324776"/>
    <lineage>
        <taxon>Eukaryota</taxon>
        <taxon>Fungi</taxon>
        <taxon>Dikarya</taxon>
        <taxon>Ascomycota</taxon>
        <taxon>Pezizomycotina</taxon>
        <taxon>Eurotiomycetes</taxon>
        <taxon>Eurotiomycetidae</taxon>
        <taxon>Eurotiales</taxon>
        <taxon>Aspergillaceae</taxon>
        <taxon>Penicillium</taxon>
    </lineage>
</organism>
<accession>A0AAD6HW53</accession>
<reference evidence="3" key="2">
    <citation type="submission" date="2023-01" db="EMBL/GenBank/DDBJ databases">
        <authorList>
            <person name="Petersen C."/>
        </authorList>
    </citation>
    <scope>NUCLEOTIDE SEQUENCE</scope>
    <source>
        <strain evidence="3">IBT 17514</strain>
    </source>
</reference>
<feature type="compositionally biased region" description="Polar residues" evidence="1">
    <location>
        <begin position="169"/>
        <end position="194"/>
    </location>
</feature>
<dbReference type="Proteomes" id="UP001215712">
    <property type="component" value="Unassembled WGS sequence"/>
</dbReference>
<name>A0AAD6HW53_9EURO</name>
<comment type="caution">
    <text evidence="3">The sequence shown here is derived from an EMBL/GenBank/DDBJ whole genome shotgun (WGS) entry which is preliminary data.</text>
</comment>
<feature type="region of interest" description="Disordered" evidence="1">
    <location>
        <begin position="152"/>
        <end position="210"/>
    </location>
</feature>
<feature type="signal peptide" evidence="2">
    <location>
        <begin position="1"/>
        <end position="17"/>
    </location>
</feature>
<reference evidence="3" key="1">
    <citation type="journal article" date="2023" name="IMA Fungus">
        <title>Comparative genomic study of the Penicillium genus elucidates a diverse pangenome and 15 lateral gene transfer events.</title>
        <authorList>
            <person name="Petersen C."/>
            <person name="Sorensen T."/>
            <person name="Nielsen M.R."/>
            <person name="Sondergaard T.E."/>
            <person name="Sorensen J.L."/>
            <person name="Fitzpatrick D.A."/>
            <person name="Frisvad J.C."/>
            <person name="Nielsen K.L."/>
        </authorList>
    </citation>
    <scope>NUCLEOTIDE SEQUENCE</scope>
    <source>
        <strain evidence="3">IBT 17514</strain>
    </source>
</reference>
<dbReference type="AlphaFoldDB" id="A0AAD6HW53"/>
<evidence type="ECO:0000313" key="4">
    <source>
        <dbReference type="Proteomes" id="UP001215712"/>
    </source>
</evidence>
<proteinExistence type="predicted"/>
<keyword evidence="2" id="KW-0732">Signal</keyword>
<evidence type="ECO:0000313" key="3">
    <source>
        <dbReference type="EMBL" id="KAJ5738785.1"/>
    </source>
</evidence>
<protein>
    <submittedName>
        <fullName evidence="3">Uncharacterized protein</fullName>
    </submittedName>
</protein>
<sequence>MHSTLSTLFLLSTPIHATITARVWTHFYPSCPGEPFADLTTYENYEETAPSKDIAAGQCIQIGVPSYEHNLVSALSVDAEILSQEKSHPFPPENAPNCNITVHEVPECIEDPLINNELHNGVEVSSCHERNFAAYSDVWVKLVCEGIPTEETESLEDQQKDTPRIDQTAAVQESADVQTPGSNTNSWHLAQTQSSEREPVQEGRVDNAGHAESDAIVHRIMEALNKKHKGINLVSGKHNSTRSLNGTIAQNGTAHGNHTIISRRKLSVLRNRATRLYY</sequence>
<feature type="chain" id="PRO_5041964637" evidence="2">
    <location>
        <begin position="18"/>
        <end position="278"/>
    </location>
</feature>
<dbReference type="EMBL" id="JAQJAN010000002">
    <property type="protein sequence ID" value="KAJ5738785.1"/>
    <property type="molecule type" value="Genomic_DNA"/>
</dbReference>